<proteinExistence type="predicted"/>
<evidence type="ECO:0000313" key="1">
    <source>
        <dbReference type="EMBL" id="PIC37270.1"/>
    </source>
</evidence>
<dbReference type="Proteomes" id="UP000230233">
    <property type="component" value="Chromosome IV"/>
</dbReference>
<evidence type="ECO:0000313" key="2">
    <source>
        <dbReference type="Proteomes" id="UP000230233"/>
    </source>
</evidence>
<organism evidence="1 2">
    <name type="scientific">Caenorhabditis nigoni</name>
    <dbReference type="NCBI Taxonomy" id="1611254"/>
    <lineage>
        <taxon>Eukaryota</taxon>
        <taxon>Metazoa</taxon>
        <taxon>Ecdysozoa</taxon>
        <taxon>Nematoda</taxon>
        <taxon>Chromadorea</taxon>
        <taxon>Rhabditida</taxon>
        <taxon>Rhabditina</taxon>
        <taxon>Rhabditomorpha</taxon>
        <taxon>Rhabditoidea</taxon>
        <taxon>Rhabditidae</taxon>
        <taxon>Peloderinae</taxon>
        <taxon>Caenorhabditis</taxon>
    </lineage>
</organism>
<comment type="caution">
    <text evidence="1">The sequence shown here is derived from an EMBL/GenBank/DDBJ whole genome shotgun (WGS) entry which is preliminary data.</text>
</comment>
<protein>
    <submittedName>
        <fullName evidence="1">Uncharacterized protein</fullName>
    </submittedName>
</protein>
<accession>A0A2G5UCM9</accession>
<gene>
    <name evidence="1" type="primary">Cnig_chr_IV.g15955</name>
    <name evidence="1" type="ORF">B9Z55_015955</name>
</gene>
<dbReference type="AlphaFoldDB" id="A0A2G5UCM9"/>
<sequence>MTFPFFQVSPTVKSKEQKVIQRRSQKMSQKEKKGAGVDLFKVKLEPPSLDSEKFGGIGGTTTVTQGDDKDSTRHTIEVLLDIS</sequence>
<dbReference type="EMBL" id="PDUG01000004">
    <property type="protein sequence ID" value="PIC37270.1"/>
    <property type="molecule type" value="Genomic_DNA"/>
</dbReference>
<reference evidence="2" key="1">
    <citation type="submission" date="2017-10" db="EMBL/GenBank/DDBJ databases">
        <title>Rapid genome shrinkage in a self-fertile nematode reveals novel sperm competition proteins.</title>
        <authorList>
            <person name="Yin D."/>
            <person name="Schwarz E.M."/>
            <person name="Thomas C.G."/>
            <person name="Felde R.L."/>
            <person name="Korf I.F."/>
            <person name="Cutter A.D."/>
            <person name="Schartner C.M."/>
            <person name="Ralston E.J."/>
            <person name="Meyer B.J."/>
            <person name="Haag E.S."/>
        </authorList>
    </citation>
    <scope>NUCLEOTIDE SEQUENCE [LARGE SCALE GENOMIC DNA]</scope>
    <source>
        <strain evidence="2">JU1422</strain>
    </source>
</reference>
<keyword evidence="2" id="KW-1185">Reference proteome</keyword>
<name>A0A2G5UCM9_9PELO</name>